<keyword evidence="4" id="KW-1185">Reference proteome</keyword>
<evidence type="ECO:0000313" key="4">
    <source>
        <dbReference type="Proteomes" id="UP000829354"/>
    </source>
</evidence>
<accession>A0AAE9DLT5</accession>
<proteinExistence type="predicted"/>
<reference evidence="2 4" key="1">
    <citation type="submission" date="2022-04" db="EMBL/GenBank/DDBJ databases">
        <title>Chromosome-level reference genomes for two strains of Caenorhabditis briggsae: an improved platform for comparative genomics.</title>
        <authorList>
            <person name="Stevens L."/>
            <person name="Andersen E."/>
        </authorList>
    </citation>
    <scope>NUCLEOTIDE SEQUENCE [LARGE SCALE GENOMIC DNA]</scope>
    <source>
        <strain evidence="2">VX34</strain>
        <tissue evidence="2">Whole-organism</tissue>
    </source>
</reference>
<dbReference type="Proteomes" id="UP000829354">
    <property type="component" value="Chromosome II"/>
</dbReference>
<dbReference type="Proteomes" id="UP000827892">
    <property type="component" value="Chromosome II"/>
</dbReference>
<dbReference type="EMBL" id="CP092621">
    <property type="protein sequence ID" value="UMM18456.1"/>
    <property type="molecule type" value="Genomic_DNA"/>
</dbReference>
<evidence type="ECO:0000313" key="3">
    <source>
        <dbReference type="Proteomes" id="UP000827892"/>
    </source>
</evidence>
<reference evidence="1 3" key="2">
    <citation type="submission" date="2022-05" db="EMBL/GenBank/DDBJ databases">
        <title>Chromosome-level reference genomes for two strains of Caenorhabditis briggsae: an improved platform for comparative genomics.</title>
        <authorList>
            <person name="Stevens L."/>
            <person name="Andersen E.C."/>
        </authorList>
    </citation>
    <scope>NUCLEOTIDE SEQUENCE [LARGE SCALE GENOMIC DNA]</scope>
    <source>
        <strain evidence="1">QX1410_ONT</strain>
        <tissue evidence="1">Whole-organism</tissue>
    </source>
</reference>
<dbReference type="EMBL" id="CP090892">
    <property type="protein sequence ID" value="ULU06508.1"/>
    <property type="molecule type" value="Genomic_DNA"/>
</dbReference>
<evidence type="ECO:0000313" key="1">
    <source>
        <dbReference type="EMBL" id="ULU06508.1"/>
    </source>
</evidence>
<name>A0AAE9DLT5_CAEBR</name>
<organism evidence="1 3">
    <name type="scientific">Caenorhabditis briggsae</name>
    <dbReference type="NCBI Taxonomy" id="6238"/>
    <lineage>
        <taxon>Eukaryota</taxon>
        <taxon>Metazoa</taxon>
        <taxon>Ecdysozoa</taxon>
        <taxon>Nematoda</taxon>
        <taxon>Chromadorea</taxon>
        <taxon>Rhabditida</taxon>
        <taxon>Rhabditina</taxon>
        <taxon>Rhabditomorpha</taxon>
        <taxon>Rhabditoidea</taxon>
        <taxon>Rhabditidae</taxon>
        <taxon>Peloderinae</taxon>
        <taxon>Caenorhabditis</taxon>
    </lineage>
</organism>
<evidence type="ECO:0000313" key="2">
    <source>
        <dbReference type="EMBL" id="UMM18456.1"/>
    </source>
</evidence>
<protein>
    <submittedName>
        <fullName evidence="1">Uncharacterized protein</fullName>
    </submittedName>
</protein>
<dbReference type="AlphaFoldDB" id="A0AAE9DLT5"/>
<gene>
    <name evidence="1" type="ORF">L3Y34_018395</name>
    <name evidence="2" type="ORF">L5515_014517</name>
</gene>
<sequence length="180" mass="19828">MDLPLSTSKTIEMPKMPVTIWTARPWMEALCVLLSRWLKESRAEAMLVEDPDHQEDVLVLQDVGLARLQEDALAAVLVIASVRVDLVLEALRDPSHQNVKVAAEASLDLRAQKETQSEKSQNRDLVPQLELMTDAKAEAAVSLHTRMAMETKAAVQVVNAAVAEEVDAAPLVLPDLMKTE</sequence>